<reference evidence="2" key="1">
    <citation type="submission" date="2013-03" db="EMBL/GenBank/DDBJ databases">
        <title>The Genome Sequence of Anopheles epiroticus epiroticus2.</title>
        <authorList>
            <consortium name="The Broad Institute Genomics Platform"/>
            <person name="Neafsey D.E."/>
            <person name="Howell P."/>
            <person name="Walker B."/>
            <person name="Young S.K."/>
            <person name="Zeng Q."/>
            <person name="Gargeya S."/>
            <person name="Fitzgerald M."/>
            <person name="Haas B."/>
            <person name="Abouelleil A."/>
            <person name="Allen A.W."/>
            <person name="Alvarado L."/>
            <person name="Arachchi H.M."/>
            <person name="Berlin A.M."/>
            <person name="Chapman S.B."/>
            <person name="Gainer-Dewar J."/>
            <person name="Goldberg J."/>
            <person name="Griggs A."/>
            <person name="Gujja S."/>
            <person name="Hansen M."/>
            <person name="Howarth C."/>
            <person name="Imamovic A."/>
            <person name="Ireland A."/>
            <person name="Larimer J."/>
            <person name="McCowan C."/>
            <person name="Murphy C."/>
            <person name="Pearson M."/>
            <person name="Poon T.W."/>
            <person name="Priest M."/>
            <person name="Roberts A."/>
            <person name="Saif S."/>
            <person name="Shea T."/>
            <person name="Sisk P."/>
            <person name="Sykes S."/>
            <person name="Wortman J."/>
            <person name="Nusbaum C."/>
            <person name="Birren B."/>
        </authorList>
    </citation>
    <scope>NUCLEOTIDE SEQUENCE [LARGE SCALE GENOMIC DNA]</scope>
    <source>
        <strain evidence="2">Epiroticus2</strain>
    </source>
</reference>
<evidence type="ECO:0000313" key="1">
    <source>
        <dbReference type="EnsemblMetazoa" id="AEPI007371-PA"/>
    </source>
</evidence>
<dbReference type="GO" id="GO:0003676">
    <property type="term" value="F:nucleic acid binding"/>
    <property type="evidence" value="ECO:0007669"/>
    <property type="project" value="InterPro"/>
</dbReference>
<reference evidence="1" key="2">
    <citation type="submission" date="2020-05" db="UniProtKB">
        <authorList>
            <consortium name="EnsemblMetazoa"/>
        </authorList>
    </citation>
    <scope>IDENTIFICATION</scope>
    <source>
        <strain evidence="1">Epiroticus2</strain>
    </source>
</reference>
<proteinExistence type="predicted"/>
<evidence type="ECO:0008006" key="3">
    <source>
        <dbReference type="Google" id="ProtNLM"/>
    </source>
</evidence>
<accession>A0A182PKA5</accession>
<name>A0A182PKA5_9DIPT</name>
<organism evidence="1 2">
    <name type="scientific">Anopheles epiroticus</name>
    <dbReference type="NCBI Taxonomy" id="199890"/>
    <lineage>
        <taxon>Eukaryota</taxon>
        <taxon>Metazoa</taxon>
        <taxon>Ecdysozoa</taxon>
        <taxon>Arthropoda</taxon>
        <taxon>Hexapoda</taxon>
        <taxon>Insecta</taxon>
        <taxon>Pterygota</taxon>
        <taxon>Neoptera</taxon>
        <taxon>Endopterygota</taxon>
        <taxon>Diptera</taxon>
        <taxon>Nematocera</taxon>
        <taxon>Culicoidea</taxon>
        <taxon>Culicidae</taxon>
        <taxon>Anophelinae</taxon>
        <taxon>Anopheles</taxon>
    </lineage>
</organism>
<dbReference type="InterPro" id="IPR012337">
    <property type="entry name" value="RNaseH-like_sf"/>
</dbReference>
<dbReference type="PANTHER" id="PTHR37984">
    <property type="entry name" value="PROTEIN CBG26694"/>
    <property type="match status" value="1"/>
</dbReference>
<dbReference type="VEuPathDB" id="VectorBase:AEPI007371"/>
<dbReference type="Gene3D" id="3.30.420.10">
    <property type="entry name" value="Ribonuclease H-like superfamily/Ribonuclease H"/>
    <property type="match status" value="1"/>
</dbReference>
<keyword evidence="2" id="KW-1185">Reference proteome</keyword>
<dbReference type="AlphaFoldDB" id="A0A182PKA5"/>
<evidence type="ECO:0000313" key="2">
    <source>
        <dbReference type="Proteomes" id="UP000075885"/>
    </source>
</evidence>
<dbReference type="EnsemblMetazoa" id="AEPI007371-RA">
    <property type="protein sequence ID" value="AEPI007371-PA"/>
    <property type="gene ID" value="AEPI007371"/>
</dbReference>
<dbReference type="SUPFAM" id="SSF53098">
    <property type="entry name" value="Ribonuclease H-like"/>
    <property type="match status" value="1"/>
</dbReference>
<dbReference type="InterPro" id="IPR050951">
    <property type="entry name" value="Retrovirus_Pol_polyprotein"/>
</dbReference>
<dbReference type="Proteomes" id="UP000075885">
    <property type="component" value="Unassembled WGS sequence"/>
</dbReference>
<dbReference type="STRING" id="199890.A0A182PKA5"/>
<protein>
    <recommendedName>
        <fullName evidence="3">Integrase catalytic domain-containing protein</fullName>
    </recommendedName>
</protein>
<dbReference type="PANTHER" id="PTHR37984:SF5">
    <property type="entry name" value="PROTEIN NYNRIN-LIKE"/>
    <property type="match status" value="1"/>
</dbReference>
<dbReference type="InterPro" id="IPR036397">
    <property type="entry name" value="RNaseH_sf"/>
</dbReference>
<sequence>GNDGTACRRKRIIACFNINLSASSSLATSALDGCEKPWSRIHMDYAGPVDGVYFFVVVDPYTKWPEVHATKSTTTSNTTNNL</sequence>